<evidence type="ECO:0000256" key="12">
    <source>
        <dbReference type="ARBA" id="ARBA00022959"/>
    </source>
</evidence>
<feature type="transmembrane region" description="Helical" evidence="18">
    <location>
        <begin position="209"/>
        <end position="239"/>
    </location>
</feature>
<evidence type="ECO:0000256" key="11">
    <source>
        <dbReference type="ARBA" id="ARBA00022870"/>
    </source>
</evidence>
<dbReference type="Proteomes" id="UP000325782">
    <property type="component" value="Segment"/>
</dbReference>
<name>V5NXG6_9ALPH</name>
<evidence type="ECO:0000256" key="14">
    <source>
        <dbReference type="ARBA" id="ARBA00023046"/>
    </source>
</evidence>
<evidence type="ECO:0000256" key="2">
    <source>
        <dbReference type="ARBA" id="ARBA00004330"/>
    </source>
</evidence>
<evidence type="ECO:0000256" key="1">
    <source>
        <dbReference type="ARBA" id="ARBA00004252"/>
    </source>
</evidence>
<keyword evidence="15 18" id="KW-0472">Membrane</keyword>
<dbReference type="GO" id="GO:0044178">
    <property type="term" value="C:host cell Golgi membrane"/>
    <property type="evidence" value="ECO:0007669"/>
    <property type="project" value="UniProtKB-SubCell"/>
</dbReference>
<evidence type="ECO:0000256" key="3">
    <source>
        <dbReference type="ARBA" id="ARBA00004598"/>
    </source>
</evidence>
<comment type="subcellular location">
    <subcellularLocation>
        <location evidence="1">Host Golgi apparatus membrane</location>
        <topology evidence="1">Multi-pass membrane protein</topology>
    </subcellularLocation>
    <subcellularLocation>
        <location evidence="3">Host cell membrane</location>
        <topology evidence="3">Multi-pass membrane protein</topology>
    </subcellularLocation>
    <subcellularLocation>
        <location evidence="2">Host endosome membrane</location>
        <topology evidence="2">Multi-pass membrane protein</topology>
    </subcellularLocation>
</comment>
<keyword evidence="12" id="KW-1181">Viral primary envelope fusion with host outer nuclear membrane</keyword>
<keyword evidence="6" id="KW-1032">Host cell membrane</keyword>
<reference evidence="19 20" key="1">
    <citation type="journal article" date="2012" name="PLoS ONE">
        <title>The genome of Chelonid herpesvirus 5 harbors atypical genes.</title>
        <authorList>
            <person name="Ackermann M."/>
            <person name="Koriabine M."/>
            <person name="Hartmann-Fritsch F."/>
            <person name="de Jong P.J."/>
            <person name="Lewis T.D."/>
            <person name="Schetle N."/>
            <person name="Work T.M."/>
            <person name="Dagenais J."/>
            <person name="Balazs G.H."/>
            <person name="Leong J.A."/>
        </authorList>
    </citation>
    <scope>NUCLEOTIDE SEQUENCE [LARGE SCALE GENOMIC DNA]</scope>
</reference>
<keyword evidence="13 18" id="KW-1133">Transmembrane helix</keyword>
<evidence type="ECO:0000313" key="20">
    <source>
        <dbReference type="Proteomes" id="UP000325782"/>
    </source>
</evidence>
<evidence type="ECO:0000256" key="7">
    <source>
        <dbReference type="ARBA" id="ARBA00022612"/>
    </source>
</evidence>
<protein>
    <recommendedName>
        <fullName evidence="5">Envelope glycoprotein K</fullName>
    </recommendedName>
</protein>
<dbReference type="GO" id="GO:0020002">
    <property type="term" value="C:host cell plasma membrane"/>
    <property type="evidence" value="ECO:0007669"/>
    <property type="project" value="UniProtKB-SubCell"/>
</dbReference>
<sequence length="353" mass="39965">MWNPQLFILPLSVAYFGFVLSLVMRDLQRESNAWCVYVTAGMTQKPDLPSEPAEPQRADLIYVVTNATRFVYAVPPEYQVLRCTVGFYEEADLPTLGKGSAEKVRLVRTVTDCKFYLWFSHVRLSLLTMTVYFAYLCVRYSRLMFGVCGPSTDPIPPGHHPFNYIIFLFSSVVMRVPYKKLNRLFRELAFYRGQALTHYRRDPLSYMYWNYHAAIGLVVEFALHVACYVLVVSSLTAYFSPCRSVLPLTFKIFCGLFVGLFLFIESGRLLASIRNDLVRSGRETATAGLGRGGPQDSADVPFGPLVIKSGLLAPCCVNILANLAIKAIYVGLLVGFLIFVFYYERKIQDALFN</sequence>
<accession>V5NXG6</accession>
<evidence type="ECO:0000313" key="19">
    <source>
        <dbReference type="EMBL" id="AHA93374.1"/>
    </source>
</evidence>
<comment type="similarity">
    <text evidence="4">Belongs to the alphaherpesvirinae glycoprotein K family.</text>
</comment>
<dbReference type="InterPro" id="IPR002567">
    <property type="entry name" value="GK"/>
</dbReference>
<dbReference type="GO" id="GO:0060141">
    <property type="term" value="P:symbiont-mediated induction of syncytium formation"/>
    <property type="evidence" value="ECO:0007669"/>
    <property type="project" value="UniProtKB-KW"/>
</dbReference>
<keyword evidence="9" id="KW-0732">Signal</keyword>
<dbReference type="RefSeq" id="YP_010795560.1">
    <property type="nucleotide sequence ID" value="NC_075701.1"/>
</dbReference>
<keyword evidence="20" id="KW-1185">Reference proteome</keyword>
<dbReference type="GO" id="GO:0044175">
    <property type="term" value="C:host cell endosome membrane"/>
    <property type="evidence" value="ECO:0007669"/>
    <property type="project" value="UniProtKB-SubCell"/>
</dbReference>
<organism evidence="19 20">
    <name type="scientific">Chelonid alphaherpesvirus 5</name>
    <dbReference type="NCBI Taxonomy" id="702736"/>
    <lineage>
        <taxon>Viruses</taxon>
        <taxon>Duplodnaviria</taxon>
        <taxon>Heunggongvirae</taxon>
        <taxon>Peploviricota</taxon>
        <taxon>Herviviricetes</taxon>
        <taxon>Herpesvirales</taxon>
        <taxon>Orthoherpesviridae</taxon>
        <taxon>Alphaherpesvirinae</taxon>
        <taxon>Scutavirus</taxon>
        <taxon>Scutavirus chelonidalpha5</taxon>
    </lineage>
</organism>
<evidence type="ECO:0000256" key="15">
    <source>
        <dbReference type="ARBA" id="ARBA00023136"/>
    </source>
</evidence>
<proteinExistence type="inferred from homology"/>
<evidence type="ECO:0000256" key="9">
    <source>
        <dbReference type="ARBA" id="ARBA00022729"/>
    </source>
</evidence>
<dbReference type="GeneID" id="80532719"/>
<dbReference type="Pfam" id="PF01621">
    <property type="entry name" value="Fusion_gly_K"/>
    <property type="match status" value="1"/>
</dbReference>
<dbReference type="GO" id="GO:0039700">
    <property type="term" value="P:fusion of viral membrane with host outer nuclear membrane"/>
    <property type="evidence" value="ECO:0007669"/>
    <property type="project" value="UniProtKB-KW"/>
</dbReference>
<keyword evidence="10" id="KW-1040">Host Golgi apparatus</keyword>
<evidence type="ECO:0000256" key="5">
    <source>
        <dbReference type="ARBA" id="ARBA00013975"/>
    </source>
</evidence>
<keyword evidence="17" id="KW-1180">Syncytium formation induced by viral infection</keyword>
<keyword evidence="14" id="KW-1039">Host endosome</keyword>
<keyword evidence="7" id="KW-1188">Viral release from host cell</keyword>
<gene>
    <name evidence="19" type="primary">F-UL53</name>
</gene>
<evidence type="ECO:0000256" key="4">
    <source>
        <dbReference type="ARBA" id="ARBA00007266"/>
    </source>
</evidence>
<feature type="transmembrane region" description="Helical" evidence="18">
    <location>
        <begin position="6"/>
        <end position="24"/>
    </location>
</feature>
<evidence type="ECO:0000256" key="16">
    <source>
        <dbReference type="ARBA" id="ARBA00023180"/>
    </source>
</evidence>
<evidence type="ECO:0000256" key="13">
    <source>
        <dbReference type="ARBA" id="ARBA00022989"/>
    </source>
</evidence>
<dbReference type="KEGG" id="vg:80532719"/>
<dbReference type="GO" id="GO:0016020">
    <property type="term" value="C:membrane"/>
    <property type="evidence" value="ECO:0007669"/>
    <property type="project" value="InterPro"/>
</dbReference>
<evidence type="ECO:0000256" key="17">
    <source>
        <dbReference type="ARBA" id="ARBA00023213"/>
    </source>
</evidence>
<evidence type="ECO:0000256" key="8">
    <source>
        <dbReference type="ARBA" id="ARBA00022692"/>
    </source>
</evidence>
<keyword evidence="16" id="KW-0325">Glycoprotein</keyword>
<feature type="transmembrane region" description="Helical" evidence="18">
    <location>
        <begin position="245"/>
        <end position="264"/>
    </location>
</feature>
<keyword evidence="8 18" id="KW-0812">Transmembrane</keyword>
<keyword evidence="11" id="KW-1043">Host membrane</keyword>
<evidence type="ECO:0000256" key="18">
    <source>
        <dbReference type="SAM" id="Phobius"/>
    </source>
</evidence>
<feature type="transmembrane region" description="Helical" evidence="18">
    <location>
        <begin position="115"/>
        <end position="135"/>
    </location>
</feature>
<feature type="transmembrane region" description="Helical" evidence="18">
    <location>
        <begin position="323"/>
        <end position="343"/>
    </location>
</feature>
<evidence type="ECO:0000256" key="6">
    <source>
        <dbReference type="ARBA" id="ARBA00022511"/>
    </source>
</evidence>
<evidence type="ECO:0000256" key="10">
    <source>
        <dbReference type="ARBA" id="ARBA00022812"/>
    </source>
</evidence>
<dbReference type="EMBL" id="HQ878327">
    <property type="protein sequence ID" value="AHA93374.1"/>
    <property type="molecule type" value="Genomic_DNA"/>
</dbReference>